<dbReference type="OrthoDB" id="203440at2759"/>
<keyword evidence="3" id="KW-1185">Reference proteome</keyword>
<sequence length="189" mass="21893">MMCVDDTNLRPNLGRFLNIGVIDEPQAQEDDSVTAVLSSTSGVYQPPKLNPVFYEESGKNKALVRAKKRAARFVLEDPDVCAVEDLPKEIHFGSHSGDVHTRKRLDEKQRFEEDNFIRLHVTKQEKRMQRCLLSGGFADVSSKIDHMQVLLQSSDDEVDFKTYPNKKKKKKLKRVRYRKNKCKGWKKRK</sequence>
<accession>A0A8T0DEZ3</accession>
<gene>
    <name evidence="2" type="ORF">P879_07741</name>
</gene>
<evidence type="ECO:0000313" key="2">
    <source>
        <dbReference type="EMBL" id="KAF8566363.1"/>
    </source>
</evidence>
<evidence type="ECO:0000256" key="1">
    <source>
        <dbReference type="SAM" id="MobiDB-lite"/>
    </source>
</evidence>
<organism evidence="2 3">
    <name type="scientific">Paragonimus westermani</name>
    <dbReference type="NCBI Taxonomy" id="34504"/>
    <lineage>
        <taxon>Eukaryota</taxon>
        <taxon>Metazoa</taxon>
        <taxon>Spiralia</taxon>
        <taxon>Lophotrochozoa</taxon>
        <taxon>Platyhelminthes</taxon>
        <taxon>Trematoda</taxon>
        <taxon>Digenea</taxon>
        <taxon>Plagiorchiida</taxon>
        <taxon>Troglotremata</taxon>
        <taxon>Troglotrematidae</taxon>
        <taxon>Paragonimus</taxon>
    </lineage>
</organism>
<comment type="caution">
    <text evidence="2">The sequence shown here is derived from an EMBL/GenBank/DDBJ whole genome shotgun (WGS) entry which is preliminary data.</text>
</comment>
<dbReference type="AlphaFoldDB" id="A0A8T0DEZ3"/>
<evidence type="ECO:0000313" key="3">
    <source>
        <dbReference type="Proteomes" id="UP000699462"/>
    </source>
</evidence>
<reference evidence="2 3" key="1">
    <citation type="submission" date="2019-07" db="EMBL/GenBank/DDBJ databases">
        <title>Annotation for the trematode Paragonimus westermani.</title>
        <authorList>
            <person name="Choi Y.-J."/>
        </authorList>
    </citation>
    <scope>NUCLEOTIDE SEQUENCE [LARGE SCALE GENOMIC DNA]</scope>
    <source>
        <strain evidence="2">180907_Pwestermani</strain>
    </source>
</reference>
<protein>
    <submittedName>
        <fullName evidence="2">Uncharacterized protein</fullName>
    </submittedName>
</protein>
<dbReference type="EMBL" id="JTDF01005214">
    <property type="protein sequence ID" value="KAF8566363.1"/>
    <property type="molecule type" value="Genomic_DNA"/>
</dbReference>
<name>A0A8T0DEZ3_9TREM</name>
<dbReference type="Proteomes" id="UP000699462">
    <property type="component" value="Unassembled WGS sequence"/>
</dbReference>
<feature type="region of interest" description="Disordered" evidence="1">
    <location>
        <begin position="166"/>
        <end position="189"/>
    </location>
</feature>
<proteinExistence type="predicted"/>